<keyword evidence="2" id="KW-1133">Transmembrane helix</keyword>
<evidence type="ECO:0000313" key="4">
    <source>
        <dbReference type="Proteomes" id="UP000235034"/>
    </source>
</evidence>
<feature type="compositionally biased region" description="Acidic residues" evidence="1">
    <location>
        <begin position="153"/>
        <end position="193"/>
    </location>
</feature>
<protein>
    <submittedName>
        <fullName evidence="3">MSI60-related protein</fullName>
    </submittedName>
</protein>
<sequence>MTAAIDATRTTTTRVTARVAERDTKHAAARVAAGVIAMIVAAAMLFTPMIASASGPLSLKVIGNIDFRKYEKVSIRQWSRDGSVAIVRASDSSDDGTYFMVTPKDASITKLDDSNDDYPVISTDAKHVYYIDDDQSVRMVDVASKKITTLNYMDDDSAGSSSSDDDSDYSDDDSDYSDDDSDYSDDDSDDSDDAPSVWHANGNRLVVAYSDHYGVGDIARHKMLSTLKVDEDGASTMAMNSDLSHLYVLNIPSGASSSTLKTYDAGSGDVVSTMQAAIPEDSVPSSFDPDSGTTSFLFGGFGGGTLLAYIYYFGDVTGPDGPYVYRIDSKTGDVTTISNHRNSLVTANLDYVMLAEDESGDVNQQLSVYEVKGRNAVSSLIVKSITTGKTIHSVTDRDTIRKILKPFADPDEYPDGNTPAYLSSDGRYLVEATTSSLKRSEFSLLDTVSGALSTVTPPESDTIALGDDGIDSLALSTDSGTMLAVTGIKDKQSGESSYGRRIVVYDTGIGGDAWTRPKTWIMVGIGAAVAVAAIVIVIIVARRSRRRRRATAGGAGTGMPPLPVAAAQPATTGHPMPLTPAPQAVRTGLAVPQPPVPSVPQAWPSVPSAPRPTAPLPPVAGQPTQPERPRFCPRCGAPVAGGDTRFCTRCGRELFSS</sequence>
<dbReference type="AlphaFoldDB" id="A0A2N5J6F3"/>
<feature type="transmembrane region" description="Helical" evidence="2">
    <location>
        <begin position="520"/>
        <end position="541"/>
    </location>
</feature>
<name>A0A2N5J6F3_9BIFI</name>
<feature type="region of interest" description="Disordered" evidence="1">
    <location>
        <begin position="153"/>
        <end position="197"/>
    </location>
</feature>
<feature type="transmembrane region" description="Helical" evidence="2">
    <location>
        <begin position="31"/>
        <end position="51"/>
    </location>
</feature>
<comment type="caution">
    <text evidence="3">The sequence shown here is derived from an EMBL/GenBank/DDBJ whole genome shotgun (WGS) entry which is preliminary data.</text>
</comment>
<keyword evidence="2" id="KW-0812">Transmembrane</keyword>
<keyword evidence="4" id="KW-1185">Reference proteome</keyword>
<dbReference type="Gene3D" id="2.130.10.10">
    <property type="entry name" value="YVTN repeat-like/Quinoprotein amine dehydrogenase"/>
    <property type="match status" value="1"/>
</dbReference>
<dbReference type="SUPFAM" id="SSF82171">
    <property type="entry name" value="DPP6 N-terminal domain-like"/>
    <property type="match status" value="1"/>
</dbReference>
<accession>A0A2N5J6F3</accession>
<dbReference type="InterPro" id="IPR015943">
    <property type="entry name" value="WD40/YVTN_repeat-like_dom_sf"/>
</dbReference>
<feature type="compositionally biased region" description="Pro residues" evidence="1">
    <location>
        <begin position="607"/>
        <end position="620"/>
    </location>
</feature>
<evidence type="ECO:0000313" key="3">
    <source>
        <dbReference type="EMBL" id="PLS29800.1"/>
    </source>
</evidence>
<dbReference type="Proteomes" id="UP000235034">
    <property type="component" value="Unassembled WGS sequence"/>
</dbReference>
<feature type="region of interest" description="Disordered" evidence="1">
    <location>
        <begin position="549"/>
        <end position="575"/>
    </location>
</feature>
<gene>
    <name evidence="3" type="ORF">Uis4E_0141</name>
</gene>
<dbReference type="EMBL" id="NMWT01000001">
    <property type="protein sequence ID" value="PLS29800.1"/>
    <property type="molecule type" value="Genomic_DNA"/>
</dbReference>
<dbReference type="RefSeq" id="WP_207764522.1">
    <property type="nucleotide sequence ID" value="NZ_NMWT01000001.1"/>
</dbReference>
<dbReference type="SUPFAM" id="SSF69304">
    <property type="entry name" value="Tricorn protease N-terminal domain"/>
    <property type="match status" value="1"/>
</dbReference>
<reference evidence="3 4" key="1">
    <citation type="submission" date="2017-07" db="EMBL/GenBank/DDBJ databases">
        <title>Bifidobacterium novel species.</title>
        <authorList>
            <person name="Lugli G.A."/>
            <person name="Milani C."/>
            <person name="Duranti S."/>
            <person name="Mangifesta M."/>
        </authorList>
    </citation>
    <scope>NUCLEOTIDE SEQUENCE [LARGE SCALE GENOMIC DNA]</scope>
    <source>
        <strain evidence="3 4">77</strain>
    </source>
</reference>
<evidence type="ECO:0000256" key="2">
    <source>
        <dbReference type="SAM" id="Phobius"/>
    </source>
</evidence>
<feature type="region of interest" description="Disordered" evidence="1">
    <location>
        <begin position="593"/>
        <end position="628"/>
    </location>
</feature>
<evidence type="ECO:0000256" key="1">
    <source>
        <dbReference type="SAM" id="MobiDB-lite"/>
    </source>
</evidence>
<organism evidence="3 4">
    <name type="scientific">Bifidobacterium parmae</name>
    <dbReference type="NCBI Taxonomy" id="361854"/>
    <lineage>
        <taxon>Bacteria</taxon>
        <taxon>Bacillati</taxon>
        <taxon>Actinomycetota</taxon>
        <taxon>Actinomycetes</taxon>
        <taxon>Bifidobacteriales</taxon>
        <taxon>Bifidobacteriaceae</taxon>
        <taxon>Bifidobacterium</taxon>
    </lineage>
</organism>
<proteinExistence type="predicted"/>
<keyword evidence="2" id="KW-0472">Membrane</keyword>